<dbReference type="SMART" id="SM00387">
    <property type="entry name" value="HATPase_c"/>
    <property type="match status" value="1"/>
</dbReference>
<dbReference type="GO" id="GO:0016829">
    <property type="term" value="F:lyase activity"/>
    <property type="evidence" value="ECO:0007669"/>
    <property type="project" value="UniProtKB-KW"/>
</dbReference>
<keyword evidence="6" id="KW-0067">ATP-binding</keyword>
<dbReference type="InterPro" id="IPR013656">
    <property type="entry name" value="PAS_4"/>
</dbReference>
<proteinExistence type="predicted"/>
<evidence type="ECO:0000313" key="11">
    <source>
        <dbReference type="Proteomes" id="UP000195766"/>
    </source>
</evidence>
<keyword evidence="8" id="KW-0812">Transmembrane</keyword>
<dbReference type="InterPro" id="IPR004358">
    <property type="entry name" value="Sig_transdc_His_kin-like_C"/>
</dbReference>
<feature type="domain" description="Histidine kinase" evidence="9">
    <location>
        <begin position="547"/>
        <end position="756"/>
    </location>
</feature>
<dbReference type="CDD" id="cd00075">
    <property type="entry name" value="HATPase"/>
    <property type="match status" value="1"/>
</dbReference>
<dbReference type="OrthoDB" id="9789782at2"/>
<dbReference type="InterPro" id="IPR005467">
    <property type="entry name" value="His_kinase_dom"/>
</dbReference>
<dbReference type="InterPro" id="IPR050351">
    <property type="entry name" value="BphY/WalK/GraS-like"/>
</dbReference>
<gene>
    <name evidence="10" type="ORF">FM111_06775</name>
</gene>
<keyword evidence="7" id="KW-0902">Two-component regulatory system</keyword>
<dbReference type="InterPro" id="IPR017181">
    <property type="entry name" value="Sig_transdc_His_kin_CHASE2"/>
</dbReference>
<organism evidence="10 11">
    <name type="scientific">Brevundimonas diminuta 3F5N</name>
    <dbReference type="NCBI Taxonomy" id="1255603"/>
    <lineage>
        <taxon>Bacteria</taxon>
        <taxon>Pseudomonadati</taxon>
        <taxon>Pseudomonadota</taxon>
        <taxon>Alphaproteobacteria</taxon>
        <taxon>Caulobacterales</taxon>
        <taxon>Caulobacteraceae</taxon>
        <taxon>Brevundimonas</taxon>
    </lineage>
</organism>
<dbReference type="PROSITE" id="PS50109">
    <property type="entry name" value="HIS_KIN"/>
    <property type="match status" value="1"/>
</dbReference>
<protein>
    <recommendedName>
        <fullName evidence="2">histidine kinase</fullName>
        <ecNumber evidence="2">2.7.13.3</ecNumber>
    </recommendedName>
</protein>
<comment type="catalytic activity">
    <reaction evidence="1">
        <text>ATP + protein L-histidine = ADP + protein N-phospho-L-histidine.</text>
        <dbReference type="EC" id="2.7.13.3"/>
    </reaction>
</comment>
<dbReference type="InterPro" id="IPR036890">
    <property type="entry name" value="HATPase_C_sf"/>
</dbReference>
<keyword evidence="8" id="KW-1133">Transmembrane helix</keyword>
<dbReference type="SMART" id="SM01080">
    <property type="entry name" value="CHASE2"/>
    <property type="match status" value="1"/>
</dbReference>
<keyword evidence="5" id="KW-0418">Kinase</keyword>
<dbReference type="SUPFAM" id="SSF55874">
    <property type="entry name" value="ATPase domain of HSP90 chaperone/DNA topoisomerase II/histidine kinase"/>
    <property type="match status" value="1"/>
</dbReference>
<dbReference type="SUPFAM" id="SSF55785">
    <property type="entry name" value="PYP-like sensor domain (PAS domain)"/>
    <property type="match status" value="1"/>
</dbReference>
<dbReference type="Pfam" id="PF02518">
    <property type="entry name" value="HATPase_c"/>
    <property type="match status" value="1"/>
</dbReference>
<dbReference type="Gene3D" id="3.30.565.10">
    <property type="entry name" value="Histidine kinase-like ATPase, C-terminal domain"/>
    <property type="match status" value="1"/>
</dbReference>
<dbReference type="RefSeq" id="WP_087140228.1">
    <property type="nucleotide sequence ID" value="NZ_FUIE01000036.1"/>
</dbReference>
<dbReference type="GO" id="GO:0005524">
    <property type="term" value="F:ATP binding"/>
    <property type="evidence" value="ECO:0007669"/>
    <property type="project" value="UniProtKB-KW"/>
</dbReference>
<name>A0A1R4FSW3_BREDI</name>
<dbReference type="EC" id="2.7.13.3" evidence="2"/>
<dbReference type="PANTHER" id="PTHR42878:SF7">
    <property type="entry name" value="SENSOR HISTIDINE KINASE GLRK"/>
    <property type="match status" value="1"/>
</dbReference>
<dbReference type="GO" id="GO:0000156">
    <property type="term" value="F:phosphorelay response regulator activity"/>
    <property type="evidence" value="ECO:0007669"/>
    <property type="project" value="TreeGrafter"/>
</dbReference>
<keyword evidence="10" id="KW-0456">Lyase</keyword>
<dbReference type="AlphaFoldDB" id="A0A1R4FSW3"/>
<keyword evidence="8" id="KW-0472">Membrane</keyword>
<keyword evidence="4" id="KW-0547">Nucleotide-binding</keyword>
<dbReference type="GO" id="GO:0004673">
    <property type="term" value="F:protein histidine kinase activity"/>
    <property type="evidence" value="ECO:0007669"/>
    <property type="project" value="UniProtKB-EC"/>
</dbReference>
<dbReference type="InterPro" id="IPR035965">
    <property type="entry name" value="PAS-like_dom_sf"/>
</dbReference>
<dbReference type="GO" id="GO:0007234">
    <property type="term" value="P:osmosensory signaling via phosphorelay pathway"/>
    <property type="evidence" value="ECO:0007669"/>
    <property type="project" value="TreeGrafter"/>
</dbReference>
<reference evidence="10 11" key="1">
    <citation type="submission" date="2017-02" db="EMBL/GenBank/DDBJ databases">
        <authorList>
            <person name="Peterson S.W."/>
        </authorList>
    </citation>
    <scope>NUCLEOTIDE SEQUENCE [LARGE SCALE GENOMIC DNA]</scope>
    <source>
        <strain evidence="10 11">3F5N</strain>
    </source>
</reference>
<dbReference type="PIRSF" id="PIRSF037347">
    <property type="entry name" value="STHK_CHASE2_PAS_prd"/>
    <property type="match status" value="1"/>
</dbReference>
<dbReference type="PRINTS" id="PR00344">
    <property type="entry name" value="BCTRLSENSOR"/>
</dbReference>
<dbReference type="PANTHER" id="PTHR42878">
    <property type="entry name" value="TWO-COMPONENT HISTIDINE KINASE"/>
    <property type="match status" value="1"/>
</dbReference>
<sequence>MPASAGPKDGWRGWLGARLTGRRALVEWGLVAALSALLVSWMALTPVADGADHLVYDALMRAEAGPADQDIVIIAIDDRSLEALGQWPWPRDLHARLIDRLTQAGAGPVAYDVLFTEASPQDRALADALARNGKVRLPVVLDAPGLNGAAFREDAPAPGLTEAAAGLGHVNLTVDDDGAVRRLPLYLQAGQQTWPHLILPLAAARGVVPASPAPHDNGDLFAAAPEALIYRGPPGAFRTLSFADVLSGETPAAFLKDRLVLVGATAPGLGDRYATPATPHGELRPGVEVQAALLQTLIEGGGPRSLSPGWVLALSLLPLGLLVAGFLVLRPAANMALGAGLIIVTLIAAAFAFLACGLWFPPSAAVAGLALAYPLWSWRRLAAASAYMQSEVDAFERDGVRLIGRAQGGDVVARQVDALRAAVRQVRDLERFISDALRSLPDATVVADPHARIILSNDRAEALFGERLKDGADLPLLFQSLGEPAWRRFLDLEGDPGDITTPDGRILKAAASVLTDAEGQPVGHIVRFADMTRFRAAERQRAEALQLLSHDMRAPQVSILTLLDGPAPRLDPMVERRIADYARQTLDLAEGYVQLARAESQPYRSELLDLGQVAMDAADILWPQASKKGVRILTPDGEEEFLVQGDPALLRRLTTNLLDNALKYGPQGGVIQVSLTGAEEDSRPVCILSVSDQGPGLSEEAARRLFQAFGHGGADHRGAGLGLAFVRTVAERHGGTIRHQPGSPGATFILTLPRVMEGE</sequence>
<dbReference type="Pfam" id="PF08448">
    <property type="entry name" value="PAS_4"/>
    <property type="match status" value="1"/>
</dbReference>
<dbReference type="GO" id="GO:0030295">
    <property type="term" value="F:protein kinase activator activity"/>
    <property type="evidence" value="ECO:0007669"/>
    <property type="project" value="TreeGrafter"/>
</dbReference>
<feature type="transmembrane region" description="Helical" evidence="8">
    <location>
        <begin position="336"/>
        <end position="360"/>
    </location>
</feature>
<dbReference type="InterPro" id="IPR003594">
    <property type="entry name" value="HATPase_dom"/>
</dbReference>
<dbReference type="Proteomes" id="UP000195766">
    <property type="component" value="Unassembled WGS sequence"/>
</dbReference>
<keyword evidence="3" id="KW-0808">Transferase</keyword>
<dbReference type="EMBL" id="FUIE01000036">
    <property type="protein sequence ID" value="SJM58969.1"/>
    <property type="molecule type" value="Genomic_DNA"/>
</dbReference>
<dbReference type="Gene3D" id="3.30.450.20">
    <property type="entry name" value="PAS domain"/>
    <property type="match status" value="1"/>
</dbReference>
<evidence type="ECO:0000256" key="8">
    <source>
        <dbReference type="SAM" id="Phobius"/>
    </source>
</evidence>
<evidence type="ECO:0000256" key="1">
    <source>
        <dbReference type="ARBA" id="ARBA00000085"/>
    </source>
</evidence>
<evidence type="ECO:0000256" key="3">
    <source>
        <dbReference type="ARBA" id="ARBA00022679"/>
    </source>
</evidence>
<evidence type="ECO:0000256" key="4">
    <source>
        <dbReference type="ARBA" id="ARBA00022741"/>
    </source>
</evidence>
<dbReference type="InterPro" id="IPR007890">
    <property type="entry name" value="CHASE2"/>
</dbReference>
<evidence type="ECO:0000256" key="5">
    <source>
        <dbReference type="ARBA" id="ARBA00022777"/>
    </source>
</evidence>
<feature type="transmembrane region" description="Helical" evidence="8">
    <location>
        <begin position="310"/>
        <end position="329"/>
    </location>
</feature>
<evidence type="ECO:0000259" key="9">
    <source>
        <dbReference type="PROSITE" id="PS50109"/>
    </source>
</evidence>
<dbReference type="Pfam" id="PF05226">
    <property type="entry name" value="CHASE2"/>
    <property type="match status" value="1"/>
</dbReference>
<evidence type="ECO:0000256" key="7">
    <source>
        <dbReference type="ARBA" id="ARBA00023012"/>
    </source>
</evidence>
<evidence type="ECO:0000313" key="10">
    <source>
        <dbReference type="EMBL" id="SJM58969.1"/>
    </source>
</evidence>
<evidence type="ECO:0000256" key="2">
    <source>
        <dbReference type="ARBA" id="ARBA00012438"/>
    </source>
</evidence>
<evidence type="ECO:0000256" key="6">
    <source>
        <dbReference type="ARBA" id="ARBA00022840"/>
    </source>
</evidence>
<accession>A0A1R4FSW3</accession>